<dbReference type="CDD" id="cd00834">
    <property type="entry name" value="KAS_I_II"/>
    <property type="match status" value="1"/>
</dbReference>
<dbReference type="Pfam" id="PF02801">
    <property type="entry name" value="Ketoacyl-synt_C"/>
    <property type="match status" value="1"/>
</dbReference>
<evidence type="ECO:0000256" key="11">
    <source>
        <dbReference type="ARBA" id="ARBA00048121"/>
    </source>
</evidence>
<evidence type="ECO:0000259" key="14">
    <source>
        <dbReference type="PROSITE" id="PS52004"/>
    </source>
</evidence>
<proteinExistence type="inferred from homology"/>
<accession>A0ABQ2BUR5</accession>
<evidence type="ECO:0000256" key="4">
    <source>
        <dbReference type="ARBA" id="ARBA00013191"/>
    </source>
</evidence>
<dbReference type="Gene3D" id="3.40.47.10">
    <property type="match status" value="2"/>
</dbReference>
<dbReference type="Proteomes" id="UP000624701">
    <property type="component" value="Unassembled WGS sequence"/>
</dbReference>
<comment type="caution">
    <text evidence="15">The sequence shown here is derived from an EMBL/GenBank/DDBJ whole genome shotgun (WGS) entry which is preliminary data.</text>
</comment>
<keyword evidence="6 13" id="KW-0808">Transferase</keyword>
<evidence type="ECO:0000256" key="3">
    <source>
        <dbReference type="ARBA" id="ARBA00011738"/>
    </source>
</evidence>
<dbReference type="InterPro" id="IPR016039">
    <property type="entry name" value="Thiolase-like"/>
</dbReference>
<dbReference type="InterPro" id="IPR000794">
    <property type="entry name" value="Beta-ketoacyl_synthase"/>
</dbReference>
<comment type="similarity">
    <text evidence="2 13">Belongs to the thiolase-like superfamily. Beta-ketoacyl-ACP synthases family.</text>
</comment>
<evidence type="ECO:0000256" key="13">
    <source>
        <dbReference type="RuleBase" id="RU003694"/>
    </source>
</evidence>
<organism evidence="15 16">
    <name type="scientific">Winogradskyella haliclonae</name>
    <dbReference type="NCBI Taxonomy" id="2048558"/>
    <lineage>
        <taxon>Bacteria</taxon>
        <taxon>Pseudomonadati</taxon>
        <taxon>Bacteroidota</taxon>
        <taxon>Flavobacteriia</taxon>
        <taxon>Flavobacteriales</taxon>
        <taxon>Flavobacteriaceae</taxon>
        <taxon>Winogradskyella</taxon>
    </lineage>
</organism>
<dbReference type="EMBL" id="BMDQ01000001">
    <property type="protein sequence ID" value="GGI56209.1"/>
    <property type="molecule type" value="Genomic_DNA"/>
</dbReference>
<feature type="domain" description="Ketosynthase family 3 (KS3)" evidence="14">
    <location>
        <begin position="2"/>
        <end position="421"/>
    </location>
</feature>
<dbReference type="PANTHER" id="PTHR11712:SF306">
    <property type="entry name" value="3-OXOACYL-[ACYL-CARRIER-PROTEIN] SYNTHASE 1"/>
    <property type="match status" value="1"/>
</dbReference>
<evidence type="ECO:0000256" key="12">
    <source>
        <dbReference type="ARBA" id="ARBA00048506"/>
    </source>
</evidence>
<protein>
    <recommendedName>
        <fullName evidence="8">3-oxoacyl-[acyl-carrier-protein] synthase 1</fullName>
        <ecNumber evidence="4">2.3.1.41</ecNumber>
    </recommendedName>
    <alternativeName>
        <fullName evidence="9">3-oxoacyl-[acyl-carrier-protein] synthase I</fullName>
    </alternativeName>
    <alternativeName>
        <fullName evidence="10">Beta-ketoacyl-ACP synthase I</fullName>
    </alternativeName>
</protein>
<keyword evidence="7" id="KW-0012">Acyltransferase</keyword>
<dbReference type="Pfam" id="PF00109">
    <property type="entry name" value="ketoacyl-synt"/>
    <property type="match status" value="1"/>
</dbReference>
<dbReference type="InterPro" id="IPR020841">
    <property type="entry name" value="PKS_Beta-ketoAc_synthase_dom"/>
</dbReference>
<dbReference type="InterPro" id="IPR014031">
    <property type="entry name" value="Ketoacyl_synth_C"/>
</dbReference>
<gene>
    <name evidence="15" type="ORF">GCM10011444_05180</name>
</gene>
<evidence type="ECO:0000256" key="7">
    <source>
        <dbReference type="ARBA" id="ARBA00023315"/>
    </source>
</evidence>
<dbReference type="RefSeq" id="WP_188373137.1">
    <property type="nucleotide sequence ID" value="NZ_BMDQ01000001.1"/>
</dbReference>
<evidence type="ECO:0000256" key="6">
    <source>
        <dbReference type="ARBA" id="ARBA00022679"/>
    </source>
</evidence>
<comment type="subcellular location">
    <subcellularLocation>
        <location evidence="1">Cytoplasm</location>
    </subcellularLocation>
</comment>
<evidence type="ECO:0000313" key="16">
    <source>
        <dbReference type="Proteomes" id="UP000624701"/>
    </source>
</evidence>
<dbReference type="PANTHER" id="PTHR11712">
    <property type="entry name" value="POLYKETIDE SYNTHASE-RELATED"/>
    <property type="match status" value="1"/>
</dbReference>
<dbReference type="InterPro" id="IPR014030">
    <property type="entry name" value="Ketoacyl_synth_N"/>
</dbReference>
<evidence type="ECO:0000256" key="8">
    <source>
        <dbReference type="ARBA" id="ARBA00039450"/>
    </source>
</evidence>
<evidence type="ECO:0000256" key="9">
    <source>
        <dbReference type="ARBA" id="ARBA00041620"/>
    </source>
</evidence>
<evidence type="ECO:0000313" key="15">
    <source>
        <dbReference type="EMBL" id="GGI56209.1"/>
    </source>
</evidence>
<evidence type="ECO:0000256" key="1">
    <source>
        <dbReference type="ARBA" id="ARBA00004496"/>
    </source>
</evidence>
<comment type="catalytic activity">
    <reaction evidence="12">
        <text>a fatty acyl-[ACP] + malonyl-[ACP] + H(+) = a 3-oxoacyl-[ACP] + holo-[ACP] + CO2</text>
        <dbReference type="Rhea" id="RHEA:22836"/>
        <dbReference type="Rhea" id="RHEA-COMP:9623"/>
        <dbReference type="Rhea" id="RHEA-COMP:9685"/>
        <dbReference type="Rhea" id="RHEA-COMP:9916"/>
        <dbReference type="Rhea" id="RHEA-COMP:14125"/>
        <dbReference type="ChEBI" id="CHEBI:15378"/>
        <dbReference type="ChEBI" id="CHEBI:16526"/>
        <dbReference type="ChEBI" id="CHEBI:64479"/>
        <dbReference type="ChEBI" id="CHEBI:78449"/>
        <dbReference type="ChEBI" id="CHEBI:78776"/>
        <dbReference type="ChEBI" id="CHEBI:138651"/>
        <dbReference type="EC" id="2.3.1.41"/>
    </reaction>
    <physiologicalReaction direction="left-to-right" evidence="12">
        <dbReference type="Rhea" id="RHEA:22837"/>
    </physiologicalReaction>
</comment>
<dbReference type="SUPFAM" id="SSF53901">
    <property type="entry name" value="Thiolase-like"/>
    <property type="match status" value="2"/>
</dbReference>
<sequence>MKNRVVITGLGVVAPNGVGVSDFTEALKQGKSGITFHQELKDLKFSCQIGGIPNISEEKKKEYFTDLQLRGFNSSGILYGCISGIDAWKDAGFDTNPDSKLDYDTGLIFGTGTSGVEKFREAIYKLDEGNVRRLGSTVVLQTMASGVSAYLSGMLGLGNQVTTNSSACTTGTEALLMGFERIQNGKAKRMLVGSCSDHGPYVWGGFDAMRVMTYKYNDNPEKGSRPMSASASGFVPGSGAGALVLESLESALERGAKIYAEVLGGEVNSGGQRQGGTLTAPNAEAVQRCIKKAIENSGISSNDIEIINGHLTATSKDTLEIENWTKALNRNGKAFPYINSTKSMVGHCLAAAGAIESVASVIQLNEQFIAPNSNCEDLHPEIKKLVASEHIPTEKMDLSFNILAKASFGFGDVNACVLFKRYMA</sequence>
<evidence type="ECO:0000256" key="10">
    <source>
        <dbReference type="ARBA" id="ARBA00042143"/>
    </source>
</evidence>
<dbReference type="PROSITE" id="PS52004">
    <property type="entry name" value="KS3_2"/>
    <property type="match status" value="1"/>
</dbReference>
<comment type="catalytic activity">
    <reaction evidence="11">
        <text>(3Z)-decenoyl-[ACP] + malonyl-[ACP] + H(+) = 3-oxo-(5Z)-dodecenoyl-[ACP] + holo-[ACP] + CO2</text>
        <dbReference type="Rhea" id="RHEA:54940"/>
        <dbReference type="Rhea" id="RHEA-COMP:9623"/>
        <dbReference type="Rhea" id="RHEA-COMP:9685"/>
        <dbReference type="Rhea" id="RHEA-COMP:9927"/>
        <dbReference type="Rhea" id="RHEA-COMP:14042"/>
        <dbReference type="ChEBI" id="CHEBI:15378"/>
        <dbReference type="ChEBI" id="CHEBI:16526"/>
        <dbReference type="ChEBI" id="CHEBI:64479"/>
        <dbReference type="ChEBI" id="CHEBI:78449"/>
        <dbReference type="ChEBI" id="CHEBI:78798"/>
        <dbReference type="ChEBI" id="CHEBI:138410"/>
    </reaction>
    <physiologicalReaction direction="left-to-right" evidence="11">
        <dbReference type="Rhea" id="RHEA:54941"/>
    </physiologicalReaction>
</comment>
<evidence type="ECO:0000256" key="2">
    <source>
        <dbReference type="ARBA" id="ARBA00008467"/>
    </source>
</evidence>
<dbReference type="EC" id="2.3.1.41" evidence="4"/>
<name>A0ABQ2BUR5_9FLAO</name>
<keyword evidence="5" id="KW-0963">Cytoplasm</keyword>
<comment type="subunit">
    <text evidence="3">Homodimer.</text>
</comment>
<dbReference type="SMART" id="SM00825">
    <property type="entry name" value="PKS_KS"/>
    <property type="match status" value="1"/>
</dbReference>
<evidence type="ECO:0000256" key="5">
    <source>
        <dbReference type="ARBA" id="ARBA00022490"/>
    </source>
</evidence>
<keyword evidence="16" id="KW-1185">Reference proteome</keyword>
<reference evidence="16" key="1">
    <citation type="journal article" date="2019" name="Int. J. Syst. Evol. Microbiol.">
        <title>The Global Catalogue of Microorganisms (GCM) 10K type strain sequencing project: providing services to taxonomists for standard genome sequencing and annotation.</title>
        <authorList>
            <consortium name="The Broad Institute Genomics Platform"/>
            <consortium name="The Broad Institute Genome Sequencing Center for Infectious Disease"/>
            <person name="Wu L."/>
            <person name="Ma J."/>
        </authorList>
    </citation>
    <scope>NUCLEOTIDE SEQUENCE [LARGE SCALE GENOMIC DNA]</scope>
    <source>
        <strain evidence="16">CCM 8681</strain>
    </source>
</reference>